<proteinExistence type="predicted"/>
<dbReference type="Proteomes" id="UP000000311">
    <property type="component" value="Unassembled WGS sequence"/>
</dbReference>
<dbReference type="SUPFAM" id="SSF55681">
    <property type="entry name" value="Class II aaRS and biotin synthetases"/>
    <property type="match status" value="1"/>
</dbReference>
<dbReference type="OrthoDB" id="10250105at2759"/>
<evidence type="ECO:0000313" key="3">
    <source>
        <dbReference type="Proteomes" id="UP000000311"/>
    </source>
</evidence>
<dbReference type="PANTHER" id="PTHR12835">
    <property type="entry name" value="BIOTIN PROTEIN LIGASE"/>
    <property type="match status" value="1"/>
</dbReference>
<accession>E2AQ38</accession>
<dbReference type="GO" id="GO:0004077">
    <property type="term" value="F:biotin--[biotin carboxyl-carrier protein] ligase activity"/>
    <property type="evidence" value="ECO:0007669"/>
    <property type="project" value="TreeGrafter"/>
</dbReference>
<dbReference type="FunCoup" id="E2AQ38">
    <property type="interactions" value="514"/>
</dbReference>
<dbReference type="EMBL" id="GL441688">
    <property type="protein sequence ID" value="EFN64447.1"/>
    <property type="molecule type" value="Genomic_DNA"/>
</dbReference>
<keyword evidence="3" id="KW-1185">Reference proteome</keyword>
<reference evidence="2 3" key="1">
    <citation type="journal article" date="2010" name="Science">
        <title>Genomic comparison of the ants Camponotus floridanus and Harpegnathos saltator.</title>
        <authorList>
            <person name="Bonasio R."/>
            <person name="Zhang G."/>
            <person name="Ye C."/>
            <person name="Mutti N.S."/>
            <person name="Fang X."/>
            <person name="Qin N."/>
            <person name="Donahue G."/>
            <person name="Yang P."/>
            <person name="Li Q."/>
            <person name="Li C."/>
            <person name="Zhang P."/>
            <person name="Huang Z."/>
            <person name="Berger S.L."/>
            <person name="Reinberg D."/>
            <person name="Wang J."/>
            <person name="Liebig J."/>
        </authorList>
    </citation>
    <scope>NUCLEOTIDE SEQUENCE [LARGE SCALE GENOMIC DNA]</scope>
    <source>
        <strain evidence="3">C129</strain>
    </source>
</reference>
<dbReference type="InterPro" id="IPR004143">
    <property type="entry name" value="BPL_LPL_catalytic"/>
</dbReference>
<protein>
    <submittedName>
        <fullName evidence="2">Biotin--protein ligase</fullName>
    </submittedName>
</protein>
<dbReference type="PANTHER" id="PTHR12835:SF5">
    <property type="entry name" value="BIOTIN--PROTEIN LIGASE"/>
    <property type="match status" value="1"/>
</dbReference>
<dbReference type="OMA" id="MEINHAI"/>
<sequence length="770" mass="87949">MNHCSVLFTPMIYRDPRIHNWIGDNLISPMSNNKHDAELHMAVTFDSIIGMYGIFPRQEIFISNWLRYKDKSSLFPLMKGQNCRISSKADERLYVVIDTAIDSYYENSPKYCIKIEDYGQIKAWIAKIDSDDLHLLLDTDIDHFAALAVVVTGEPCIYEGYKESTYPPSQHRNALNVFSNAALKAVSWNKPVEVTDYSGVFVYPQKGSAILKGEKRLNIDFEALEIQKKLDQMLSFAITPVNTTHKLKEEETSKIYEKGEDIISKPPNVLIYADTADTAENIKSLLTKILDPERYTIYYLTPLDAPKNNWVNQVALVVVCGNILNNAADRILEYIIHGGKVLALCSNMLYILLPSFKTAEMRENELVCLSYGKWKRVHMMHDITCYQASPRRNQFQDFEDRRRFLSKVPQSADYEDKQGKSHVFDVKILGEEETWQNPSILLATLANSDGKIVFSQVHLEKDPKEYENEEDLFKTLKKSNAARLEIITDLLSTHLGMEINHAIETPIAYTPAYLLSKTENFKIELLKNLSNLTEDYILQQSSLKMQFFTNIEEISKIASEDFLPIIMNDKARPFNFSSTQYYQTLQTKKLGQLIIYSDILTTTMNVIEGIVTHGLAVITRQQTQGRGRCFNKWISPVGSVLFTVQIHVPINSILGRQISILQHIVAVAMISAIRSTPGYKNINLRIKWPNDIYIGTSIKIGGLIVRTHMNASNYICNIGAGINLSNSKPTICINDVISQYNEKYKVNLEKFSYEKYMALVFNQLEYLLDP</sequence>
<dbReference type="STRING" id="104421.E2AQ38"/>
<keyword evidence="2" id="KW-0436">Ligase</keyword>
<dbReference type="GO" id="GO:0005737">
    <property type="term" value="C:cytoplasm"/>
    <property type="evidence" value="ECO:0007669"/>
    <property type="project" value="TreeGrafter"/>
</dbReference>
<dbReference type="InParanoid" id="E2AQ38"/>
<evidence type="ECO:0000313" key="2">
    <source>
        <dbReference type="EMBL" id="EFN64447.1"/>
    </source>
</evidence>
<organism evidence="3">
    <name type="scientific">Camponotus floridanus</name>
    <name type="common">Florida carpenter ant</name>
    <dbReference type="NCBI Taxonomy" id="104421"/>
    <lineage>
        <taxon>Eukaryota</taxon>
        <taxon>Metazoa</taxon>
        <taxon>Ecdysozoa</taxon>
        <taxon>Arthropoda</taxon>
        <taxon>Hexapoda</taxon>
        <taxon>Insecta</taxon>
        <taxon>Pterygota</taxon>
        <taxon>Neoptera</taxon>
        <taxon>Endopterygota</taxon>
        <taxon>Hymenoptera</taxon>
        <taxon>Apocrita</taxon>
        <taxon>Aculeata</taxon>
        <taxon>Formicoidea</taxon>
        <taxon>Formicidae</taxon>
        <taxon>Formicinae</taxon>
        <taxon>Camponotus</taxon>
    </lineage>
</organism>
<dbReference type="AlphaFoldDB" id="E2AQ38"/>
<dbReference type="InterPro" id="IPR045864">
    <property type="entry name" value="aa-tRNA-synth_II/BPL/LPL"/>
</dbReference>
<feature type="domain" description="BPL/LPL catalytic" evidence="1">
    <location>
        <begin position="579"/>
        <end position="770"/>
    </location>
</feature>
<dbReference type="PROSITE" id="PS51733">
    <property type="entry name" value="BPL_LPL_CATALYTIC"/>
    <property type="match status" value="1"/>
</dbReference>
<evidence type="ECO:0000259" key="1">
    <source>
        <dbReference type="PROSITE" id="PS51733"/>
    </source>
</evidence>
<gene>
    <name evidence="2" type="ORF">EAG_11582</name>
</gene>
<dbReference type="Pfam" id="PF03099">
    <property type="entry name" value="BPL_LplA_LipB"/>
    <property type="match status" value="1"/>
</dbReference>
<dbReference type="Gene3D" id="3.30.930.10">
    <property type="entry name" value="Bira Bifunctional Protein, Domain 2"/>
    <property type="match status" value="1"/>
</dbReference>
<name>E2AQ38_CAMFO</name>